<evidence type="ECO:0000313" key="6">
    <source>
        <dbReference type="Proteomes" id="UP000728185"/>
    </source>
</evidence>
<dbReference type="EMBL" id="LUCM01005510">
    <property type="protein sequence ID" value="KAA0192705.1"/>
    <property type="molecule type" value="Genomic_DNA"/>
</dbReference>
<dbReference type="Pfam" id="PF13863">
    <property type="entry name" value="DUF4200"/>
    <property type="match status" value="1"/>
</dbReference>
<dbReference type="InterPro" id="IPR051147">
    <property type="entry name" value="CFAP_domain-containing"/>
</dbReference>
<sequence>MESNSEGNPFKLPKFKSIFDLREANKRARQEENARRRQMKLIDKLTKGYGMTVSRKAVLGEDDQSVQDQPYPEDDTKIILDNTKGKHIENETHQEYIVNQRKMFLAEYSIAVQFHEISRLEELTQREEKKLELAEQCLEQDAALFDEFLRDNDKSSVEAIAAAEQESRKRAALSDEIKQLTGQQLKISAEINRLKEILVDYKSYRDFLEKLMPEQLRLQLEENRDKRKKAKQHMKDEEQRKAALSRSSQANKLSAEQPVRRASILMRRRSSVKLSPMTRSTTAESKTSQPSQQDSSESEDENEEVPYFKSPKEVLEILSDLEEANLRLIQHCQETQENIDLMKNVTCVTKEKIQLDRSHLVHFHQSLEDDIHCQAERANRLSVNVSDFEFAGMGKGEQEAVLNMYNEQIAASYKLCMHKTEVSMSSLQMLNDLEERMIRLVQLLQTLPGDQIKSLLQTKEKEHRIQVKLEKKNEQRLHQEERVRRALERAKAEPKKLVRTVTFS</sequence>
<evidence type="ECO:0000256" key="3">
    <source>
        <dbReference type="SAM" id="MobiDB-lite"/>
    </source>
</evidence>
<feature type="coiled-coil region" evidence="2">
    <location>
        <begin position="117"/>
        <end position="183"/>
    </location>
</feature>
<evidence type="ECO:0000259" key="4">
    <source>
        <dbReference type="Pfam" id="PF13863"/>
    </source>
</evidence>
<feature type="compositionally biased region" description="Polar residues" evidence="3">
    <location>
        <begin position="277"/>
        <end position="287"/>
    </location>
</feature>
<dbReference type="Proteomes" id="UP000728185">
    <property type="component" value="Unassembled WGS sequence"/>
</dbReference>
<organism evidence="5 6">
    <name type="scientific">Fasciolopsis buskii</name>
    <dbReference type="NCBI Taxonomy" id="27845"/>
    <lineage>
        <taxon>Eukaryota</taxon>
        <taxon>Metazoa</taxon>
        <taxon>Spiralia</taxon>
        <taxon>Lophotrochozoa</taxon>
        <taxon>Platyhelminthes</taxon>
        <taxon>Trematoda</taxon>
        <taxon>Digenea</taxon>
        <taxon>Plagiorchiida</taxon>
        <taxon>Echinostomata</taxon>
        <taxon>Echinostomatoidea</taxon>
        <taxon>Fasciolidae</taxon>
        <taxon>Fasciolopsis</taxon>
    </lineage>
</organism>
<dbReference type="InterPro" id="IPR025252">
    <property type="entry name" value="DUF4200"/>
</dbReference>
<evidence type="ECO:0000256" key="1">
    <source>
        <dbReference type="ARBA" id="ARBA00023054"/>
    </source>
</evidence>
<dbReference type="OrthoDB" id="10264063at2759"/>
<feature type="compositionally biased region" description="Polar residues" evidence="3">
    <location>
        <begin position="245"/>
        <end position="254"/>
    </location>
</feature>
<accession>A0A8E0VGN8</accession>
<feature type="region of interest" description="Disordered" evidence="3">
    <location>
        <begin position="224"/>
        <end position="308"/>
    </location>
</feature>
<evidence type="ECO:0000256" key="2">
    <source>
        <dbReference type="SAM" id="Coils"/>
    </source>
</evidence>
<dbReference type="PANTHER" id="PTHR21683">
    <property type="entry name" value="COILED-COIL DOMAIN-CONTAINING PROTEIN 42 LIKE-2-LIKE-RELATED"/>
    <property type="match status" value="1"/>
</dbReference>
<dbReference type="AlphaFoldDB" id="A0A8E0VGN8"/>
<protein>
    <submittedName>
        <fullName evidence="5">Coiled-coil domain-containing protein 37</fullName>
    </submittedName>
</protein>
<keyword evidence="1 2" id="KW-0175">Coiled coil</keyword>
<name>A0A8E0VGN8_9TREM</name>
<comment type="caution">
    <text evidence="5">The sequence shown here is derived from an EMBL/GenBank/DDBJ whole genome shotgun (WGS) entry which is preliminary data.</text>
</comment>
<proteinExistence type="predicted"/>
<dbReference type="PANTHER" id="PTHR21683:SF3">
    <property type="entry name" value="CILIA AND FLAGELLA ASSOCIATED PROTEIN 100"/>
    <property type="match status" value="1"/>
</dbReference>
<feature type="domain" description="DUF4200" evidence="4">
    <location>
        <begin position="97"/>
        <end position="213"/>
    </location>
</feature>
<reference evidence="5" key="1">
    <citation type="submission" date="2019-05" db="EMBL/GenBank/DDBJ databases">
        <title>Annotation for the trematode Fasciolopsis buski.</title>
        <authorList>
            <person name="Choi Y.-J."/>
        </authorList>
    </citation>
    <scope>NUCLEOTIDE SEQUENCE</scope>
    <source>
        <strain evidence="5">HT</strain>
        <tissue evidence="5">Whole worm</tissue>
    </source>
</reference>
<dbReference type="GO" id="GO:0005856">
    <property type="term" value="C:cytoskeleton"/>
    <property type="evidence" value="ECO:0007669"/>
    <property type="project" value="UniProtKB-ARBA"/>
</dbReference>
<evidence type="ECO:0000313" key="5">
    <source>
        <dbReference type="EMBL" id="KAA0192705.1"/>
    </source>
</evidence>
<gene>
    <name evidence="5" type="ORF">FBUS_09041</name>
</gene>
<keyword evidence="6" id="KW-1185">Reference proteome</keyword>